<keyword evidence="4" id="KW-0804">Transcription</keyword>
<dbReference type="SMART" id="SM01019">
    <property type="entry name" value="B3"/>
    <property type="match status" value="1"/>
</dbReference>
<reference evidence="8" key="2">
    <citation type="submission" date="2022-03" db="EMBL/GenBank/DDBJ databases">
        <title>Draft title - Genomic analysis of global carrot germplasm unveils the trajectory of domestication and the origin of high carotenoid orange carrot.</title>
        <authorList>
            <person name="Iorizzo M."/>
            <person name="Ellison S."/>
            <person name="Senalik D."/>
            <person name="Macko-Podgorni A."/>
            <person name="Grzebelus D."/>
            <person name="Bostan H."/>
            <person name="Rolling W."/>
            <person name="Curaba J."/>
            <person name="Simon P."/>
        </authorList>
    </citation>
    <scope>NUCLEOTIDE SEQUENCE</scope>
    <source>
        <tissue evidence="8">Leaf</tissue>
    </source>
</reference>
<sequence>MANSSSNVSNSSFQEESRDVYEAALLLYNMKHITLDPQAAHQLEQEKARQKYILQCSRPNYQDHLPPVQGLVGNYCSKPFQKQLTKSDLKKDQQRLLLNKSHVKQFLYPLLSSGEVKDVENREIGVHVYDAEGKVYEMKFKLWAEKAYVLKTNEWLRFCSEHGLVETKDWITIWMFKHATDTHQLCFAIIPNYNLLPSL</sequence>
<comment type="subcellular location">
    <subcellularLocation>
        <location evidence="1">Nucleus</location>
    </subcellularLocation>
</comment>
<evidence type="ECO:0000313" key="8">
    <source>
        <dbReference type="EMBL" id="WOG84286.1"/>
    </source>
</evidence>
<dbReference type="Proteomes" id="UP000077755">
    <property type="component" value="Chromosome 1"/>
</dbReference>
<dbReference type="Gramene" id="KZN10613">
    <property type="protein sequence ID" value="KZN10613"/>
    <property type="gene ID" value="DCAR_003269"/>
</dbReference>
<dbReference type="PANTHER" id="PTHR31541:SF28">
    <property type="entry name" value="TF-B3 DOMAIN-CONTAINING PROTEIN"/>
    <property type="match status" value="1"/>
</dbReference>
<evidence type="ECO:0000259" key="6">
    <source>
        <dbReference type="SMART" id="SM01019"/>
    </source>
</evidence>
<dbReference type="InterPro" id="IPR003340">
    <property type="entry name" value="B3_DNA-bd"/>
</dbReference>
<feature type="domain" description="TF-B3" evidence="6">
    <location>
        <begin position="80"/>
        <end position="189"/>
    </location>
</feature>
<evidence type="ECO:0000256" key="4">
    <source>
        <dbReference type="ARBA" id="ARBA00023163"/>
    </source>
</evidence>
<evidence type="ECO:0000256" key="1">
    <source>
        <dbReference type="ARBA" id="ARBA00004123"/>
    </source>
</evidence>
<reference evidence="7" key="1">
    <citation type="journal article" date="2016" name="Nat. Genet.">
        <title>A high-quality carrot genome assembly provides new insights into carotenoid accumulation and asterid genome evolution.</title>
        <authorList>
            <person name="Iorizzo M."/>
            <person name="Ellison S."/>
            <person name="Senalik D."/>
            <person name="Zeng P."/>
            <person name="Satapoomin P."/>
            <person name="Huang J."/>
            <person name="Bowman M."/>
            <person name="Iovene M."/>
            <person name="Sanseverino W."/>
            <person name="Cavagnaro P."/>
            <person name="Yildiz M."/>
            <person name="Macko-Podgorni A."/>
            <person name="Moranska E."/>
            <person name="Grzebelus E."/>
            <person name="Grzebelus D."/>
            <person name="Ashrafi H."/>
            <person name="Zheng Z."/>
            <person name="Cheng S."/>
            <person name="Spooner D."/>
            <person name="Van Deynze A."/>
            <person name="Simon P."/>
        </authorList>
    </citation>
    <scope>NUCLEOTIDE SEQUENCE [LARGE SCALE GENOMIC DNA]</scope>
    <source>
        <tissue evidence="7">Leaf</tissue>
    </source>
</reference>
<dbReference type="PANTHER" id="PTHR31541">
    <property type="entry name" value="B3 DOMAIN PLANT PROTEIN-RELATED"/>
    <property type="match status" value="1"/>
</dbReference>
<dbReference type="Gene3D" id="2.40.330.10">
    <property type="entry name" value="DNA-binding pseudobarrel domain"/>
    <property type="match status" value="1"/>
</dbReference>
<dbReference type="SUPFAM" id="SSF101936">
    <property type="entry name" value="DNA-binding pseudobarrel domain"/>
    <property type="match status" value="1"/>
</dbReference>
<keyword evidence="2" id="KW-0805">Transcription regulation</keyword>
<accession>A0A162B6G7</accession>
<dbReference type="GO" id="GO:0003677">
    <property type="term" value="F:DNA binding"/>
    <property type="evidence" value="ECO:0007669"/>
    <property type="project" value="UniProtKB-KW"/>
</dbReference>
<dbReference type="OMA" id="DWITIWM"/>
<dbReference type="AlphaFoldDB" id="A0A162B6G7"/>
<dbReference type="InterPro" id="IPR015300">
    <property type="entry name" value="DNA-bd_pseudobarrel_sf"/>
</dbReference>
<keyword evidence="9" id="KW-1185">Reference proteome</keyword>
<name>A0A162B6G7_DAUCS</name>
<dbReference type="CDD" id="cd10017">
    <property type="entry name" value="B3_DNA"/>
    <property type="match status" value="1"/>
</dbReference>
<organism evidence="7">
    <name type="scientific">Daucus carota subsp. sativus</name>
    <name type="common">Carrot</name>
    <dbReference type="NCBI Taxonomy" id="79200"/>
    <lineage>
        <taxon>Eukaryota</taxon>
        <taxon>Viridiplantae</taxon>
        <taxon>Streptophyta</taxon>
        <taxon>Embryophyta</taxon>
        <taxon>Tracheophyta</taxon>
        <taxon>Spermatophyta</taxon>
        <taxon>Magnoliopsida</taxon>
        <taxon>eudicotyledons</taxon>
        <taxon>Gunneridae</taxon>
        <taxon>Pentapetalae</taxon>
        <taxon>asterids</taxon>
        <taxon>campanulids</taxon>
        <taxon>Apiales</taxon>
        <taxon>Apiaceae</taxon>
        <taxon>Apioideae</taxon>
        <taxon>Scandiceae</taxon>
        <taxon>Daucinae</taxon>
        <taxon>Daucus</taxon>
        <taxon>Daucus sect. Daucus</taxon>
    </lineage>
</organism>
<evidence type="ECO:0000256" key="2">
    <source>
        <dbReference type="ARBA" id="ARBA00023015"/>
    </source>
</evidence>
<dbReference type="EMBL" id="CP093343">
    <property type="protein sequence ID" value="WOG84286.1"/>
    <property type="molecule type" value="Genomic_DNA"/>
</dbReference>
<dbReference type="EMBL" id="LNRQ01000001">
    <property type="protein sequence ID" value="KZN10613.1"/>
    <property type="molecule type" value="Genomic_DNA"/>
</dbReference>
<evidence type="ECO:0000313" key="9">
    <source>
        <dbReference type="Proteomes" id="UP000077755"/>
    </source>
</evidence>
<gene>
    <name evidence="7" type="ORF">DCAR_003269</name>
    <name evidence="8" type="ORF">DCAR_0103469</name>
</gene>
<keyword evidence="3" id="KW-0238">DNA-binding</keyword>
<evidence type="ECO:0000256" key="3">
    <source>
        <dbReference type="ARBA" id="ARBA00023125"/>
    </source>
</evidence>
<dbReference type="GO" id="GO:0005634">
    <property type="term" value="C:nucleus"/>
    <property type="evidence" value="ECO:0007669"/>
    <property type="project" value="UniProtKB-SubCell"/>
</dbReference>
<dbReference type="InterPro" id="IPR005508">
    <property type="entry name" value="At2g31720-like"/>
</dbReference>
<evidence type="ECO:0000256" key="5">
    <source>
        <dbReference type="ARBA" id="ARBA00023242"/>
    </source>
</evidence>
<protein>
    <recommendedName>
        <fullName evidence="6">TF-B3 domain-containing protein</fullName>
    </recommendedName>
</protein>
<evidence type="ECO:0000313" key="7">
    <source>
        <dbReference type="EMBL" id="KZN10613.1"/>
    </source>
</evidence>
<keyword evidence="5" id="KW-0539">Nucleus</keyword>
<proteinExistence type="predicted"/>